<dbReference type="InterPro" id="IPR032808">
    <property type="entry name" value="DoxX"/>
</dbReference>
<reference evidence="8" key="1">
    <citation type="submission" date="2016-10" db="EMBL/GenBank/DDBJ databases">
        <authorList>
            <person name="Varghese N."/>
            <person name="Submissions S."/>
        </authorList>
    </citation>
    <scope>NUCLEOTIDE SEQUENCE [LARGE SCALE GENOMIC DNA]</scope>
    <source>
        <strain evidence="8">CGMCC 4.7047</strain>
    </source>
</reference>
<protein>
    <submittedName>
        <fullName evidence="7">Uncharacterized membrane protein YphA, DoxX/SURF4 family</fullName>
    </submittedName>
</protein>
<evidence type="ECO:0000256" key="4">
    <source>
        <dbReference type="ARBA" id="ARBA00023136"/>
    </source>
</evidence>
<feature type="region of interest" description="Disordered" evidence="5">
    <location>
        <begin position="99"/>
        <end position="141"/>
    </location>
</feature>
<feature type="transmembrane region" description="Helical" evidence="6">
    <location>
        <begin position="318"/>
        <end position="339"/>
    </location>
</feature>
<dbReference type="PANTHER" id="PTHR39157:SF1">
    <property type="entry name" value="DOXX FAMILY PROTEIN"/>
    <property type="match status" value="1"/>
</dbReference>
<feature type="compositionally biased region" description="Acidic residues" evidence="5">
    <location>
        <begin position="401"/>
        <end position="416"/>
    </location>
</feature>
<keyword evidence="8" id="KW-1185">Reference proteome</keyword>
<evidence type="ECO:0000313" key="7">
    <source>
        <dbReference type="EMBL" id="SFS34384.1"/>
    </source>
</evidence>
<feature type="transmembrane region" description="Helical" evidence="6">
    <location>
        <begin position="270"/>
        <end position="288"/>
    </location>
</feature>
<feature type="transmembrane region" description="Helical" evidence="6">
    <location>
        <begin position="241"/>
        <end position="258"/>
    </location>
</feature>
<keyword evidence="3 6" id="KW-1133">Transmembrane helix</keyword>
<organism evidence="7 8">
    <name type="scientific">Streptomyces harbinensis</name>
    <dbReference type="NCBI Taxonomy" id="1176198"/>
    <lineage>
        <taxon>Bacteria</taxon>
        <taxon>Bacillati</taxon>
        <taxon>Actinomycetota</taxon>
        <taxon>Actinomycetes</taxon>
        <taxon>Kitasatosporales</taxon>
        <taxon>Streptomycetaceae</taxon>
        <taxon>Streptomyces</taxon>
    </lineage>
</organism>
<keyword evidence="2 6" id="KW-0812">Transmembrane</keyword>
<feature type="region of interest" description="Disordered" evidence="5">
    <location>
        <begin position="345"/>
        <end position="486"/>
    </location>
</feature>
<gene>
    <name evidence="7" type="ORF">SAMN05444716_101232</name>
</gene>
<feature type="transmembrane region" description="Helical" evidence="6">
    <location>
        <begin position="151"/>
        <end position="173"/>
    </location>
</feature>
<dbReference type="Proteomes" id="UP000198873">
    <property type="component" value="Unassembled WGS sequence"/>
</dbReference>
<accession>A0A1I6P2G0</accession>
<dbReference type="PANTHER" id="PTHR39157">
    <property type="entry name" value="INTEGRAL MEMBRANE PROTEIN-RELATED"/>
    <property type="match status" value="1"/>
</dbReference>
<feature type="transmembrane region" description="Helical" evidence="6">
    <location>
        <begin position="215"/>
        <end position="234"/>
    </location>
</feature>
<dbReference type="Pfam" id="PF07681">
    <property type="entry name" value="DoxX"/>
    <property type="match status" value="1"/>
</dbReference>
<feature type="compositionally biased region" description="Pro residues" evidence="5">
    <location>
        <begin position="427"/>
        <end position="438"/>
    </location>
</feature>
<dbReference type="EMBL" id="FPAB01000001">
    <property type="protein sequence ID" value="SFS34384.1"/>
    <property type="molecule type" value="Genomic_DNA"/>
</dbReference>
<dbReference type="AlphaFoldDB" id="A0A1I6P2G0"/>
<keyword evidence="4 6" id="KW-0472">Membrane</keyword>
<proteinExistence type="predicted"/>
<feature type="compositionally biased region" description="Low complexity" evidence="5">
    <location>
        <begin position="379"/>
        <end position="400"/>
    </location>
</feature>
<evidence type="ECO:0000256" key="3">
    <source>
        <dbReference type="ARBA" id="ARBA00022989"/>
    </source>
</evidence>
<evidence type="ECO:0000256" key="6">
    <source>
        <dbReference type="SAM" id="Phobius"/>
    </source>
</evidence>
<evidence type="ECO:0000256" key="1">
    <source>
        <dbReference type="ARBA" id="ARBA00004141"/>
    </source>
</evidence>
<sequence>MLSTVKVPCDPAQVIVNHASFRVELPTSSPPGRRRPVVLSGAGAAGAAGMSSLLATATATAVRERPRPIAAEPDGPATQVLPRLDPSVLGAVPVPRRGADETQLLPPIKEPPAFGAGAGDDGDRDGQPDGRPVTVGRAQDARQAYKPDRRLDLGVVLLPLRFLLGFLAISAGMGKITDPVYFDGGERGSMVTWLSSLEPWAVAAPLHSWALNHPVAAGLTVAFTQIVVGVLTIFGLWQRCAAAIGAALSLALLVTVAWRSGPVYDTPDLILLAAWSPLIIAGAPVYSLDARLAGEAWRTLGPRAPLSELRRRVLRRGAIMATVLIGLALLIGAVLGGAVRSSQIARLPEPGEPPRNHLPGQPLESAEEAEEAGEETAGETEPSAGVGGADDPAGAAGEDAATPEESAEEPQETAEEEQPRSEQTVPAPQPPAAPPAAPPSQSSTPEQVPSPGGDGGEPSAESDGGPADEGGDGNRSSLDPIGGLLG</sequence>
<dbReference type="STRING" id="1176198.SAMN05444716_101232"/>
<evidence type="ECO:0000313" key="8">
    <source>
        <dbReference type="Proteomes" id="UP000198873"/>
    </source>
</evidence>
<name>A0A1I6P2G0_9ACTN</name>
<feature type="compositionally biased region" description="Acidic residues" evidence="5">
    <location>
        <begin position="365"/>
        <end position="378"/>
    </location>
</feature>
<dbReference type="GO" id="GO:0016020">
    <property type="term" value="C:membrane"/>
    <property type="evidence" value="ECO:0007669"/>
    <property type="project" value="UniProtKB-SubCell"/>
</dbReference>
<evidence type="ECO:0000256" key="2">
    <source>
        <dbReference type="ARBA" id="ARBA00022692"/>
    </source>
</evidence>
<comment type="subcellular location">
    <subcellularLocation>
        <location evidence="1">Membrane</location>
        <topology evidence="1">Multi-pass membrane protein</topology>
    </subcellularLocation>
</comment>
<evidence type="ECO:0000256" key="5">
    <source>
        <dbReference type="SAM" id="MobiDB-lite"/>
    </source>
</evidence>